<dbReference type="AlphaFoldDB" id="A0A2P6RRH3"/>
<keyword evidence="1" id="KW-0812">Transmembrane</keyword>
<keyword evidence="1" id="KW-1133">Transmembrane helix</keyword>
<proteinExistence type="predicted"/>
<evidence type="ECO:0000313" key="3">
    <source>
        <dbReference type="Proteomes" id="UP000238479"/>
    </source>
</evidence>
<dbReference type="EMBL" id="PDCK01000040">
    <property type="protein sequence ID" value="PRQ49036.1"/>
    <property type="molecule type" value="Genomic_DNA"/>
</dbReference>
<accession>A0A2P6RRH3</accession>
<organism evidence="2 3">
    <name type="scientific">Rosa chinensis</name>
    <name type="common">China rose</name>
    <dbReference type="NCBI Taxonomy" id="74649"/>
    <lineage>
        <taxon>Eukaryota</taxon>
        <taxon>Viridiplantae</taxon>
        <taxon>Streptophyta</taxon>
        <taxon>Embryophyta</taxon>
        <taxon>Tracheophyta</taxon>
        <taxon>Spermatophyta</taxon>
        <taxon>Magnoliopsida</taxon>
        <taxon>eudicotyledons</taxon>
        <taxon>Gunneridae</taxon>
        <taxon>Pentapetalae</taxon>
        <taxon>rosids</taxon>
        <taxon>fabids</taxon>
        <taxon>Rosales</taxon>
        <taxon>Rosaceae</taxon>
        <taxon>Rosoideae</taxon>
        <taxon>Rosoideae incertae sedis</taxon>
        <taxon>Rosa</taxon>
    </lineage>
</organism>
<sequence length="87" mass="9672">MRIVKEALHLSTVPSSVACRDVEQKVLEFCKSYIEQEKAHGYSFGLGRNSFLLVMVKVVFGFLLLVGIAFSVAESSFVAGDSNFYFL</sequence>
<gene>
    <name evidence="2" type="ORF">RchiOBHm_Chr2g0117421</name>
</gene>
<reference evidence="2 3" key="1">
    <citation type="journal article" date="2018" name="Nat. Genet.">
        <title>The Rosa genome provides new insights in the design of modern roses.</title>
        <authorList>
            <person name="Bendahmane M."/>
        </authorList>
    </citation>
    <scope>NUCLEOTIDE SEQUENCE [LARGE SCALE GENOMIC DNA]</scope>
    <source>
        <strain evidence="3">cv. Old Blush</strain>
    </source>
</reference>
<dbReference type="Gramene" id="PRQ49036">
    <property type="protein sequence ID" value="PRQ49036"/>
    <property type="gene ID" value="RchiOBHm_Chr2g0117421"/>
</dbReference>
<name>A0A2P6RRH3_ROSCH</name>
<dbReference type="Proteomes" id="UP000238479">
    <property type="component" value="Chromosome 2"/>
</dbReference>
<dbReference type="PROSITE" id="PS51257">
    <property type="entry name" value="PROKAR_LIPOPROTEIN"/>
    <property type="match status" value="1"/>
</dbReference>
<evidence type="ECO:0000256" key="1">
    <source>
        <dbReference type="SAM" id="Phobius"/>
    </source>
</evidence>
<feature type="transmembrane region" description="Helical" evidence="1">
    <location>
        <begin position="51"/>
        <end position="73"/>
    </location>
</feature>
<keyword evidence="1" id="KW-0472">Membrane</keyword>
<keyword evidence="3" id="KW-1185">Reference proteome</keyword>
<evidence type="ECO:0000313" key="2">
    <source>
        <dbReference type="EMBL" id="PRQ49036.1"/>
    </source>
</evidence>
<protein>
    <submittedName>
        <fullName evidence="2">Uncharacterized protein</fullName>
    </submittedName>
</protein>
<comment type="caution">
    <text evidence="2">The sequence shown here is derived from an EMBL/GenBank/DDBJ whole genome shotgun (WGS) entry which is preliminary data.</text>
</comment>